<protein>
    <recommendedName>
        <fullName evidence="5">Integral membrane protein</fullName>
    </recommendedName>
</protein>
<keyword evidence="2" id="KW-1133">Transmembrane helix</keyword>
<feature type="transmembrane region" description="Helical" evidence="2">
    <location>
        <begin position="111"/>
        <end position="131"/>
    </location>
</feature>
<evidence type="ECO:0000313" key="4">
    <source>
        <dbReference type="Proteomes" id="UP001476247"/>
    </source>
</evidence>
<feature type="transmembrane region" description="Helical" evidence="2">
    <location>
        <begin position="76"/>
        <end position="96"/>
    </location>
</feature>
<feature type="region of interest" description="Disordered" evidence="1">
    <location>
        <begin position="166"/>
        <end position="187"/>
    </location>
</feature>
<sequence>MASMISFPVLQYSFRKSELLRETVPLLAYSVEGFIISCLGIRSNKRFNRMLKIFRDLGRSDVVIARLLYFKEMNMLISIILCFYALTLGILCIDALTSNTIIAKSKIGTDFLMANCNTCAALMWVVGIFILHPRHTKEEIEADNRSRLDEKYSLDTKEHTTIVMNNMRGSSDGCEESKPEEKSYGNRRLSNRITSFINNKRVADSTSVFEDPLYLPQKESSKLIVARIIHSSNLPIRTSSRANANIPVNNGLTSLNPPRRPKPKQSPSSDSLRKVNLPEIEDSFNRGSVSTVSTYGSCGHKSTQDNSTQSVKNNQHENTWKSNEENNNEIELDKNWLRRSPTKVIIPDL</sequence>
<reference evidence="3 4" key="1">
    <citation type="submission" date="2024-04" db="EMBL/GenBank/DDBJ databases">
        <title>genome sequences of Mucor flavus KT1a and Helicostylum pulchrum KT1b strains isolation_sourced from the surface of a dry-aged beef.</title>
        <authorList>
            <person name="Toyotome T."/>
            <person name="Hosono M."/>
            <person name="Torimaru M."/>
            <person name="Fukuda K."/>
            <person name="Mikami N."/>
        </authorList>
    </citation>
    <scope>NUCLEOTIDE SEQUENCE [LARGE SCALE GENOMIC DNA]</scope>
    <source>
        <strain evidence="3 4">KT1b</strain>
    </source>
</reference>
<evidence type="ECO:0000313" key="3">
    <source>
        <dbReference type="EMBL" id="GAA5799487.1"/>
    </source>
</evidence>
<dbReference type="EMBL" id="BAABUJ010000013">
    <property type="protein sequence ID" value="GAA5799487.1"/>
    <property type="molecule type" value="Genomic_DNA"/>
</dbReference>
<evidence type="ECO:0008006" key="5">
    <source>
        <dbReference type="Google" id="ProtNLM"/>
    </source>
</evidence>
<comment type="caution">
    <text evidence="3">The sequence shown here is derived from an EMBL/GenBank/DDBJ whole genome shotgun (WGS) entry which is preliminary data.</text>
</comment>
<evidence type="ECO:0000256" key="1">
    <source>
        <dbReference type="SAM" id="MobiDB-lite"/>
    </source>
</evidence>
<dbReference type="Proteomes" id="UP001476247">
    <property type="component" value="Unassembled WGS sequence"/>
</dbReference>
<feature type="region of interest" description="Disordered" evidence="1">
    <location>
        <begin position="292"/>
        <end position="329"/>
    </location>
</feature>
<keyword evidence="2" id="KW-0812">Transmembrane</keyword>
<keyword evidence="4" id="KW-1185">Reference proteome</keyword>
<accession>A0ABP9XXK5</accession>
<organism evidence="3 4">
    <name type="scientific">Helicostylum pulchrum</name>
    <dbReference type="NCBI Taxonomy" id="562976"/>
    <lineage>
        <taxon>Eukaryota</taxon>
        <taxon>Fungi</taxon>
        <taxon>Fungi incertae sedis</taxon>
        <taxon>Mucoromycota</taxon>
        <taxon>Mucoromycotina</taxon>
        <taxon>Mucoromycetes</taxon>
        <taxon>Mucorales</taxon>
        <taxon>Mucorineae</taxon>
        <taxon>Mucoraceae</taxon>
        <taxon>Helicostylum</taxon>
    </lineage>
</organism>
<evidence type="ECO:0000256" key="2">
    <source>
        <dbReference type="SAM" id="Phobius"/>
    </source>
</evidence>
<feature type="compositionally biased region" description="Basic and acidic residues" evidence="1">
    <location>
        <begin position="314"/>
        <end position="324"/>
    </location>
</feature>
<feature type="compositionally biased region" description="Polar residues" evidence="1">
    <location>
        <begin position="242"/>
        <end position="256"/>
    </location>
</feature>
<keyword evidence="2" id="KW-0472">Membrane</keyword>
<gene>
    <name evidence="3" type="ORF">HPULCUR_004903</name>
</gene>
<proteinExistence type="predicted"/>
<feature type="region of interest" description="Disordered" evidence="1">
    <location>
        <begin position="242"/>
        <end position="274"/>
    </location>
</feature>
<name>A0ABP9XXK5_9FUNG</name>
<feature type="compositionally biased region" description="Polar residues" evidence="1">
    <location>
        <begin position="292"/>
        <end position="313"/>
    </location>
</feature>
<feature type="compositionally biased region" description="Basic and acidic residues" evidence="1">
    <location>
        <begin position="175"/>
        <end position="184"/>
    </location>
</feature>